<gene>
    <name evidence="1" type="ORF">JI750_05340</name>
</gene>
<dbReference type="RefSeq" id="WP_201999276.1">
    <property type="nucleotide sequence ID" value="NZ_JAERSF010000001.1"/>
</dbReference>
<evidence type="ECO:0000313" key="1">
    <source>
        <dbReference type="EMBL" id="MBL0736297.1"/>
    </source>
</evidence>
<keyword evidence="2" id="KW-1185">Reference proteome</keyword>
<dbReference type="Proteomes" id="UP000603728">
    <property type="component" value="Unassembled WGS sequence"/>
</dbReference>
<name>A0ABS1KC59_9FLAO</name>
<accession>A0ABS1KC59</accession>
<evidence type="ECO:0008006" key="3">
    <source>
        <dbReference type="Google" id="ProtNLM"/>
    </source>
</evidence>
<sequence length="190" mass="21751">MNRLNFFSVLLLVLITITACKKKNTFENNRFFDKTFNWEIAIPDDYEKVIQKERGELKGDTALVKKEHSIVAFKRDKANYFSANYENFAAGNIGGVDLKMRLKDFLILKDIGKVYPKGKMGDYSVSSENISGLKFRKSEIEVTEGGKTVATAVIFSKEFGDKIFIASIIYEDEDYGKEMIDLFKKSTFKK</sequence>
<organism evidence="1 2">
    <name type="scientific">Flavobacterium tagetis</name>
    <dbReference type="NCBI Taxonomy" id="2801336"/>
    <lineage>
        <taxon>Bacteria</taxon>
        <taxon>Pseudomonadati</taxon>
        <taxon>Bacteroidota</taxon>
        <taxon>Flavobacteriia</taxon>
        <taxon>Flavobacteriales</taxon>
        <taxon>Flavobacteriaceae</taxon>
        <taxon>Flavobacterium</taxon>
    </lineage>
</organism>
<dbReference type="PROSITE" id="PS51257">
    <property type="entry name" value="PROKAR_LIPOPROTEIN"/>
    <property type="match status" value="1"/>
</dbReference>
<protein>
    <recommendedName>
        <fullName evidence="3">Lipoprotein</fullName>
    </recommendedName>
</protein>
<evidence type="ECO:0000313" key="2">
    <source>
        <dbReference type="Proteomes" id="UP000603728"/>
    </source>
</evidence>
<dbReference type="EMBL" id="JAERSF010000001">
    <property type="protein sequence ID" value="MBL0736297.1"/>
    <property type="molecule type" value="Genomic_DNA"/>
</dbReference>
<comment type="caution">
    <text evidence="1">The sequence shown here is derived from an EMBL/GenBank/DDBJ whole genome shotgun (WGS) entry which is preliminary data.</text>
</comment>
<proteinExistence type="predicted"/>
<reference evidence="1 2" key="1">
    <citation type="submission" date="2021-01" db="EMBL/GenBank/DDBJ databases">
        <title>Genome seq and assembly of Flavobacterium sp. GN10.</title>
        <authorList>
            <person name="Chhetri G."/>
        </authorList>
    </citation>
    <scope>NUCLEOTIDE SEQUENCE [LARGE SCALE GENOMIC DNA]</scope>
    <source>
        <strain evidence="1 2">GN10</strain>
    </source>
</reference>